<dbReference type="AlphaFoldDB" id="A0A160VS42"/>
<dbReference type="SUPFAM" id="SSF53659">
    <property type="entry name" value="Isocitrate/Isopropylmalate dehydrogenase-like"/>
    <property type="match status" value="1"/>
</dbReference>
<comment type="cofactor">
    <cofactor evidence="2">
        <name>Mg(2+)</name>
        <dbReference type="ChEBI" id="CHEBI:18420"/>
    </cofactor>
</comment>
<evidence type="ECO:0000256" key="11">
    <source>
        <dbReference type="ARBA" id="ARBA00023211"/>
    </source>
</evidence>
<protein>
    <recommendedName>
        <fullName evidence="4">3-isopropylmalate dehydrogenase</fullName>
        <ecNumber evidence="4">1.1.1.85</ecNumber>
    </recommendedName>
</protein>
<dbReference type="KEGG" id="tch:CHITON_0680"/>
<reference evidence="14 17" key="3">
    <citation type="submission" date="2016-04" db="EMBL/GenBank/DDBJ databases">
        <title>Complete genome sequence of Thermococcus chitonophagus type strain GC74.</title>
        <authorList>
            <person name="Oger P.M."/>
        </authorList>
    </citation>
    <scope>NUCLEOTIDE SEQUENCE [LARGE SCALE GENOMIC DNA]</scope>
    <source>
        <strain evidence="14 17">GC74</strain>
    </source>
</reference>
<evidence type="ECO:0000256" key="9">
    <source>
        <dbReference type="ARBA" id="ARBA00023002"/>
    </source>
</evidence>
<keyword evidence="12" id="KW-0100">Branched-chain amino acid biosynthesis</keyword>
<dbReference type="OrthoDB" id="6813at2157"/>
<evidence type="ECO:0000313" key="16">
    <source>
        <dbReference type="Proteomes" id="UP000093069"/>
    </source>
</evidence>
<dbReference type="EC" id="1.1.1.85" evidence="4"/>
<accession>A0A160VS42</accession>
<evidence type="ECO:0000256" key="10">
    <source>
        <dbReference type="ARBA" id="ARBA00023027"/>
    </source>
</evidence>
<dbReference type="Proteomes" id="UP000093069">
    <property type="component" value="Chromosome I"/>
</dbReference>
<name>A0A160VS42_9EURY</name>
<dbReference type="GO" id="GO:0009098">
    <property type="term" value="P:L-leucine biosynthetic process"/>
    <property type="evidence" value="ECO:0007669"/>
    <property type="project" value="UniProtKB-KW"/>
</dbReference>
<evidence type="ECO:0000256" key="12">
    <source>
        <dbReference type="ARBA" id="ARBA00023304"/>
    </source>
</evidence>
<dbReference type="PROSITE" id="PS00470">
    <property type="entry name" value="IDH_IMDH"/>
    <property type="match status" value="1"/>
</dbReference>
<comment type="subunit">
    <text evidence="3">Homodimer.</text>
</comment>
<gene>
    <name evidence="14" type="ORF">A3L04_05805</name>
    <name evidence="15" type="ORF">CHITON_0680</name>
</gene>
<keyword evidence="17" id="KW-1185">Reference proteome</keyword>
<evidence type="ECO:0000256" key="4">
    <source>
        <dbReference type="ARBA" id="ARBA00013101"/>
    </source>
</evidence>
<evidence type="ECO:0000259" key="13">
    <source>
        <dbReference type="SMART" id="SM01329"/>
    </source>
</evidence>
<comment type="cofactor">
    <cofactor evidence="1">
        <name>Mn(2+)</name>
        <dbReference type="ChEBI" id="CHEBI:29035"/>
    </cofactor>
</comment>
<dbReference type="Gene3D" id="3.40.718.10">
    <property type="entry name" value="Isopropylmalate Dehydrogenase"/>
    <property type="match status" value="1"/>
</dbReference>
<dbReference type="InterPro" id="IPR050501">
    <property type="entry name" value="ICDH/IPMDH"/>
</dbReference>
<evidence type="ECO:0000313" key="17">
    <source>
        <dbReference type="Proteomes" id="UP000250189"/>
    </source>
</evidence>
<keyword evidence="10" id="KW-0520">NAD</keyword>
<dbReference type="Proteomes" id="UP000250189">
    <property type="component" value="Chromosome"/>
</dbReference>
<evidence type="ECO:0000256" key="2">
    <source>
        <dbReference type="ARBA" id="ARBA00001946"/>
    </source>
</evidence>
<dbReference type="NCBIfam" id="NF002898">
    <property type="entry name" value="PRK03437.1"/>
    <property type="match status" value="1"/>
</dbReference>
<dbReference type="EMBL" id="CP015193">
    <property type="protein sequence ID" value="ASJ16617.1"/>
    <property type="molecule type" value="Genomic_DNA"/>
</dbReference>
<dbReference type="GO" id="GO:0051287">
    <property type="term" value="F:NAD binding"/>
    <property type="evidence" value="ECO:0007669"/>
    <property type="project" value="InterPro"/>
</dbReference>
<dbReference type="EMBL" id="LN999010">
    <property type="protein sequence ID" value="CUX77459.1"/>
    <property type="molecule type" value="Genomic_DNA"/>
</dbReference>
<dbReference type="SMART" id="SM01329">
    <property type="entry name" value="Iso_dh"/>
    <property type="match status" value="1"/>
</dbReference>
<evidence type="ECO:0000313" key="14">
    <source>
        <dbReference type="EMBL" id="ASJ16617.1"/>
    </source>
</evidence>
<keyword evidence="9 15" id="KW-0560">Oxidoreductase</keyword>
<evidence type="ECO:0000256" key="1">
    <source>
        <dbReference type="ARBA" id="ARBA00001936"/>
    </source>
</evidence>
<sequence length="355" mass="39368">MIKIAVIPGDGIGKEVVAEGLKVLRKLEQLSNVKFDFQEYPFGAEHYLKTGETLPDWAIEEFRKFDAIYFGAIGDPRVKPGVLEHGILLKLRFSLDLYVNLRPVKLYHPKLTPLKEKEKIDMVFVRENTEGLYAGAGGFLRKGTPQEVAIQEMINTRYGVERTVRFAFEYAKKTGRKKVTLVDKANVLTYAHDLWQRVFAEVSEEYPEIETDHYYVDAMAMKMVRSPEIFEVVVTPNMFGDILTDLGAEIVGGLGLAASGNIHPRKVSMFEPVHGSAPDIAGKGIANPLAAILTASLMLEHLGLDKESKTVEKAVAKVIEENKVTPDLGGSLKTHEVGDAVVKVLEVLWDEGEAG</sequence>
<evidence type="ECO:0000256" key="3">
    <source>
        <dbReference type="ARBA" id="ARBA00011738"/>
    </source>
</evidence>
<reference evidence="15" key="1">
    <citation type="submission" date="2016-01" db="EMBL/GenBank/DDBJ databases">
        <authorList>
            <person name="Oliw E.H."/>
        </authorList>
    </citation>
    <scope>NUCLEOTIDE SEQUENCE</scope>
    <source>
        <strain evidence="15">1</strain>
    </source>
</reference>
<dbReference type="GeneID" id="33322075"/>
<dbReference type="PANTHER" id="PTHR43275">
    <property type="entry name" value="D-MALATE DEHYDROGENASE [DECARBOXYLATING]"/>
    <property type="match status" value="1"/>
</dbReference>
<keyword evidence="8" id="KW-0460">Magnesium</keyword>
<dbReference type="InterPro" id="IPR024084">
    <property type="entry name" value="IsoPropMal-DH-like_dom"/>
</dbReference>
<evidence type="ECO:0000256" key="8">
    <source>
        <dbReference type="ARBA" id="ARBA00022842"/>
    </source>
</evidence>
<dbReference type="InterPro" id="IPR019818">
    <property type="entry name" value="IsoCit/isopropylmalate_DH_CS"/>
</dbReference>
<dbReference type="PANTHER" id="PTHR43275:SF1">
    <property type="entry name" value="D-MALATE DEHYDROGENASE [DECARBOXYLATING]"/>
    <property type="match status" value="1"/>
</dbReference>
<reference evidence="16" key="2">
    <citation type="submission" date="2016-01" db="EMBL/GenBank/DDBJ databases">
        <authorList>
            <person name="Vorgias C.E."/>
        </authorList>
    </citation>
    <scope>NUCLEOTIDE SEQUENCE [LARGE SCALE GENOMIC DNA]</scope>
</reference>
<dbReference type="GO" id="GO:0000287">
    <property type="term" value="F:magnesium ion binding"/>
    <property type="evidence" value="ECO:0007669"/>
    <property type="project" value="InterPro"/>
</dbReference>
<dbReference type="RefSeq" id="WP_068576783.1">
    <property type="nucleotide sequence ID" value="NZ_CP015193.1"/>
</dbReference>
<dbReference type="STRING" id="54262.CHITON_0680"/>
<evidence type="ECO:0000313" key="15">
    <source>
        <dbReference type="EMBL" id="CUX77459.1"/>
    </source>
</evidence>
<organism evidence="15 16">
    <name type="scientific">Thermococcus chitonophagus</name>
    <dbReference type="NCBI Taxonomy" id="54262"/>
    <lineage>
        <taxon>Archaea</taxon>
        <taxon>Methanobacteriati</taxon>
        <taxon>Methanobacteriota</taxon>
        <taxon>Thermococci</taxon>
        <taxon>Thermococcales</taxon>
        <taxon>Thermococcaceae</taxon>
        <taxon>Thermococcus</taxon>
    </lineage>
</organism>
<evidence type="ECO:0000256" key="5">
    <source>
        <dbReference type="ARBA" id="ARBA00022430"/>
    </source>
</evidence>
<keyword evidence="11" id="KW-0464">Manganese</keyword>
<keyword evidence="5" id="KW-0432">Leucine biosynthesis</keyword>
<keyword evidence="6" id="KW-0028">Amino-acid biosynthesis</keyword>
<feature type="domain" description="Isopropylmalate dehydrogenase-like" evidence="13">
    <location>
        <begin position="3"/>
        <end position="341"/>
    </location>
</feature>
<dbReference type="GO" id="GO:0003862">
    <property type="term" value="F:3-isopropylmalate dehydrogenase activity"/>
    <property type="evidence" value="ECO:0007669"/>
    <property type="project" value="UniProtKB-EC"/>
</dbReference>
<dbReference type="FunFam" id="3.40.718.10:FF:000006">
    <property type="entry name" value="3-isopropylmalate dehydrogenase"/>
    <property type="match status" value="1"/>
</dbReference>
<evidence type="ECO:0000256" key="7">
    <source>
        <dbReference type="ARBA" id="ARBA00022723"/>
    </source>
</evidence>
<proteinExistence type="predicted"/>
<dbReference type="Pfam" id="PF00180">
    <property type="entry name" value="Iso_dh"/>
    <property type="match status" value="1"/>
</dbReference>
<keyword evidence="7" id="KW-0479">Metal-binding</keyword>
<evidence type="ECO:0000256" key="6">
    <source>
        <dbReference type="ARBA" id="ARBA00022605"/>
    </source>
</evidence>